<feature type="transmembrane region" description="Helical" evidence="1">
    <location>
        <begin position="85"/>
        <end position="105"/>
    </location>
</feature>
<dbReference type="EMBL" id="BOPF01000008">
    <property type="protein sequence ID" value="GIJ45966.1"/>
    <property type="molecule type" value="Genomic_DNA"/>
</dbReference>
<keyword evidence="1" id="KW-0812">Transmembrane</keyword>
<feature type="transmembrane region" description="Helical" evidence="1">
    <location>
        <begin position="111"/>
        <end position="134"/>
    </location>
</feature>
<evidence type="ECO:0008006" key="4">
    <source>
        <dbReference type="Google" id="ProtNLM"/>
    </source>
</evidence>
<evidence type="ECO:0000313" key="3">
    <source>
        <dbReference type="Proteomes" id="UP000619260"/>
    </source>
</evidence>
<keyword evidence="1" id="KW-1133">Transmembrane helix</keyword>
<evidence type="ECO:0000256" key="1">
    <source>
        <dbReference type="SAM" id="Phobius"/>
    </source>
</evidence>
<keyword evidence="3" id="KW-1185">Reference proteome</keyword>
<feature type="transmembrane region" description="Helical" evidence="1">
    <location>
        <begin position="40"/>
        <end position="65"/>
    </location>
</feature>
<comment type="caution">
    <text evidence="2">The sequence shown here is derived from an EMBL/GenBank/DDBJ whole genome shotgun (WGS) entry which is preliminary data.</text>
</comment>
<dbReference type="RefSeq" id="WP_203899490.1">
    <property type="nucleotide sequence ID" value="NZ_BOPF01000008.1"/>
</dbReference>
<keyword evidence="1" id="KW-0472">Membrane</keyword>
<accession>A0A8J3YLA9</accession>
<name>A0A8J3YLA9_9ACTN</name>
<feature type="transmembrane region" description="Helical" evidence="1">
    <location>
        <begin position="9"/>
        <end position="28"/>
    </location>
</feature>
<proteinExistence type="predicted"/>
<dbReference type="AlphaFoldDB" id="A0A8J3YLA9"/>
<protein>
    <recommendedName>
        <fullName evidence="4">DUF2178 domain-containing protein</fullName>
    </recommendedName>
</protein>
<gene>
    <name evidence="2" type="ORF">Val02_28520</name>
</gene>
<sequence>MSLEEKRSWIYLVVGIVGPAIYAAVVLGRAGDGALTDVAYVGPMIVTILGAIVANMVIVIATVVVSHREPQLSDERDVAYDRLGYTVGFIVMSVCTVVPLGLAMAEFDPFWIANAIYLSFCVAAVASAGAKIVFYRRGL</sequence>
<evidence type="ECO:0000313" key="2">
    <source>
        <dbReference type="EMBL" id="GIJ45966.1"/>
    </source>
</evidence>
<dbReference type="Proteomes" id="UP000619260">
    <property type="component" value="Unassembled WGS sequence"/>
</dbReference>
<organism evidence="2 3">
    <name type="scientific">Virgisporangium aliadipatigenens</name>
    <dbReference type="NCBI Taxonomy" id="741659"/>
    <lineage>
        <taxon>Bacteria</taxon>
        <taxon>Bacillati</taxon>
        <taxon>Actinomycetota</taxon>
        <taxon>Actinomycetes</taxon>
        <taxon>Micromonosporales</taxon>
        <taxon>Micromonosporaceae</taxon>
        <taxon>Virgisporangium</taxon>
    </lineage>
</organism>
<reference evidence="2" key="1">
    <citation type="submission" date="2021-01" db="EMBL/GenBank/DDBJ databases">
        <title>Whole genome shotgun sequence of Virgisporangium aliadipatigenens NBRC 105644.</title>
        <authorList>
            <person name="Komaki H."/>
            <person name="Tamura T."/>
        </authorList>
    </citation>
    <scope>NUCLEOTIDE SEQUENCE</scope>
    <source>
        <strain evidence="2">NBRC 105644</strain>
    </source>
</reference>